<comment type="caution">
    <text evidence="13">The sequence shown here is derived from an EMBL/GenBank/DDBJ whole genome shotgun (WGS) entry which is preliminary data.</text>
</comment>
<evidence type="ECO:0000259" key="12">
    <source>
        <dbReference type="PROSITE" id="PS51007"/>
    </source>
</evidence>
<sequence>MPYSPGNAKVGAALFKRRCAGCHAIEPGERNPVPGAPTLNGVMGRTAKRFIITSTSSRTETIVWSENTLFEYLKDPNAYMPGTKTVFEGMTKEKDRNDLITFIKERNEQNKK</sequence>
<dbReference type="Gene3D" id="1.10.760.10">
    <property type="entry name" value="Cytochrome c-like domain"/>
    <property type="match status" value="1"/>
</dbReference>
<dbReference type="InterPro" id="IPR009056">
    <property type="entry name" value="Cyt_c-like_dom"/>
</dbReference>
<keyword evidence="5 11" id="KW-0679">Respiratory chain</keyword>
<organism evidence="13 14">
    <name type="scientific">Rhizoctonia solani</name>
    <dbReference type="NCBI Taxonomy" id="456999"/>
    <lineage>
        <taxon>Eukaryota</taxon>
        <taxon>Fungi</taxon>
        <taxon>Dikarya</taxon>
        <taxon>Basidiomycota</taxon>
        <taxon>Agaricomycotina</taxon>
        <taxon>Agaricomycetes</taxon>
        <taxon>Cantharellales</taxon>
        <taxon>Ceratobasidiaceae</taxon>
        <taxon>Rhizoctonia</taxon>
    </lineage>
</organism>
<evidence type="ECO:0000256" key="9">
    <source>
        <dbReference type="PROSITE-ProRule" id="PRU00433"/>
    </source>
</evidence>
<evidence type="ECO:0000256" key="1">
    <source>
        <dbReference type="ARBA" id="ARBA00004569"/>
    </source>
</evidence>
<evidence type="ECO:0000313" key="14">
    <source>
        <dbReference type="Proteomes" id="UP000663888"/>
    </source>
</evidence>
<keyword evidence="8 9" id="KW-0408">Iron</keyword>
<evidence type="ECO:0000256" key="11">
    <source>
        <dbReference type="RuleBase" id="RU004427"/>
    </source>
</evidence>
<reference evidence="13" key="1">
    <citation type="submission" date="2021-01" db="EMBL/GenBank/DDBJ databases">
        <authorList>
            <person name="Kaushik A."/>
        </authorList>
    </citation>
    <scope>NUCLEOTIDE SEQUENCE</scope>
    <source>
        <strain evidence="13">AG4-R118</strain>
    </source>
</reference>
<evidence type="ECO:0000256" key="6">
    <source>
        <dbReference type="ARBA" id="ARBA00022723"/>
    </source>
</evidence>
<keyword evidence="7 11" id="KW-0249">Electron transport</keyword>
<evidence type="ECO:0000256" key="4">
    <source>
        <dbReference type="ARBA" id="ARBA00022617"/>
    </source>
</evidence>
<dbReference type="PRINTS" id="PR00604">
    <property type="entry name" value="CYTCHRMECIAB"/>
</dbReference>
<dbReference type="PROSITE" id="PS51007">
    <property type="entry name" value="CYTC"/>
    <property type="match status" value="1"/>
</dbReference>
<evidence type="ECO:0000256" key="8">
    <source>
        <dbReference type="ARBA" id="ARBA00023004"/>
    </source>
</evidence>
<protein>
    <recommendedName>
        <fullName evidence="12">Cytochrome c domain-containing protein</fullName>
    </recommendedName>
</protein>
<comment type="function">
    <text evidence="11">Electron carrier protein. The oxidized form of the cytochrome c heme group can accept an electron from the heme group of the cytochrome c1 subunit of cytochrome reductase. Cytochrome c then transfers this electron to the cytochrome oxidase complex, the final protein carrier in the mitochondrial electron-transport chain.</text>
</comment>
<keyword evidence="4 9" id="KW-0349">Heme</keyword>
<comment type="PTM">
    <text evidence="11">Binds 1 heme group per subunit.</text>
</comment>
<comment type="similarity">
    <text evidence="2 10">Belongs to the cytochrome c family.</text>
</comment>
<dbReference type="AlphaFoldDB" id="A0A8H3ALI9"/>
<dbReference type="InterPro" id="IPR002327">
    <property type="entry name" value="Cyt_c_1A/1B"/>
</dbReference>
<evidence type="ECO:0000256" key="7">
    <source>
        <dbReference type="ARBA" id="ARBA00022982"/>
    </source>
</evidence>
<dbReference type="Proteomes" id="UP000663888">
    <property type="component" value="Unassembled WGS sequence"/>
</dbReference>
<evidence type="ECO:0000256" key="2">
    <source>
        <dbReference type="ARBA" id="ARBA00006488"/>
    </source>
</evidence>
<accession>A0A8H3ALI9</accession>
<dbReference type="SUPFAM" id="SSF46626">
    <property type="entry name" value="Cytochrome c"/>
    <property type="match status" value="1"/>
</dbReference>
<dbReference type="GO" id="GO:0005758">
    <property type="term" value="C:mitochondrial intermembrane space"/>
    <property type="evidence" value="ECO:0007669"/>
    <property type="project" value="UniProtKB-SubCell"/>
</dbReference>
<dbReference type="GO" id="GO:0020037">
    <property type="term" value="F:heme binding"/>
    <property type="evidence" value="ECO:0007669"/>
    <property type="project" value="InterPro"/>
</dbReference>
<dbReference type="PANTHER" id="PTHR11961">
    <property type="entry name" value="CYTOCHROME C"/>
    <property type="match status" value="1"/>
</dbReference>
<name>A0A8H3ALI9_9AGAM</name>
<dbReference type="GO" id="GO:0009055">
    <property type="term" value="F:electron transfer activity"/>
    <property type="evidence" value="ECO:0007669"/>
    <property type="project" value="InterPro"/>
</dbReference>
<comment type="subcellular location">
    <subcellularLocation>
        <location evidence="1">Mitochondrion intermembrane space</location>
    </subcellularLocation>
</comment>
<keyword evidence="11" id="KW-0496">Mitochondrion</keyword>
<dbReference type="GO" id="GO:0046872">
    <property type="term" value="F:metal ion binding"/>
    <property type="evidence" value="ECO:0007669"/>
    <property type="project" value="UniProtKB-KW"/>
</dbReference>
<keyword evidence="3 11" id="KW-0813">Transport</keyword>
<evidence type="ECO:0000256" key="10">
    <source>
        <dbReference type="RuleBase" id="RU004426"/>
    </source>
</evidence>
<keyword evidence="6 9" id="KW-0479">Metal-binding</keyword>
<evidence type="ECO:0000256" key="3">
    <source>
        <dbReference type="ARBA" id="ARBA00022448"/>
    </source>
</evidence>
<dbReference type="Pfam" id="PF00034">
    <property type="entry name" value="Cytochrom_C"/>
    <property type="match status" value="1"/>
</dbReference>
<evidence type="ECO:0000256" key="5">
    <source>
        <dbReference type="ARBA" id="ARBA00022660"/>
    </source>
</evidence>
<evidence type="ECO:0000313" key="13">
    <source>
        <dbReference type="EMBL" id="CAE6435905.1"/>
    </source>
</evidence>
<gene>
    <name evidence="13" type="ORF">RDB_LOCUS42336</name>
</gene>
<feature type="domain" description="Cytochrome c" evidence="12">
    <location>
        <begin position="6"/>
        <end position="107"/>
    </location>
</feature>
<dbReference type="EMBL" id="CAJMWX010000857">
    <property type="protein sequence ID" value="CAE6435905.1"/>
    <property type="molecule type" value="Genomic_DNA"/>
</dbReference>
<dbReference type="InterPro" id="IPR036909">
    <property type="entry name" value="Cyt_c-like_dom_sf"/>
</dbReference>
<proteinExistence type="inferred from homology"/>